<dbReference type="AlphaFoldDB" id="A0A0A8YET4"/>
<sequence>MVGNNNCETRIAHWIVVLG</sequence>
<reference evidence="1" key="2">
    <citation type="journal article" date="2015" name="Data Brief">
        <title>Shoot transcriptome of the giant reed, Arundo donax.</title>
        <authorList>
            <person name="Barrero R.A."/>
            <person name="Guerrero F.D."/>
            <person name="Moolhuijzen P."/>
            <person name="Goolsby J.A."/>
            <person name="Tidwell J."/>
            <person name="Bellgard S.E."/>
            <person name="Bellgard M.I."/>
        </authorList>
    </citation>
    <scope>NUCLEOTIDE SEQUENCE</scope>
    <source>
        <tissue evidence="1">Shoot tissue taken approximately 20 cm above the soil surface</tissue>
    </source>
</reference>
<reference evidence="1" key="1">
    <citation type="submission" date="2014-09" db="EMBL/GenBank/DDBJ databases">
        <authorList>
            <person name="Magalhaes I.L.F."/>
            <person name="Oliveira U."/>
            <person name="Santos F.R."/>
            <person name="Vidigal T.H.D.A."/>
            <person name="Brescovit A.D."/>
            <person name="Santos A.J."/>
        </authorList>
    </citation>
    <scope>NUCLEOTIDE SEQUENCE</scope>
    <source>
        <tissue evidence="1">Shoot tissue taken approximately 20 cm above the soil surface</tissue>
    </source>
</reference>
<name>A0A0A8YET4_ARUDO</name>
<evidence type="ECO:0000313" key="1">
    <source>
        <dbReference type="EMBL" id="JAD21662.1"/>
    </source>
</evidence>
<organism evidence="1">
    <name type="scientific">Arundo donax</name>
    <name type="common">Giant reed</name>
    <name type="synonym">Donax arundinaceus</name>
    <dbReference type="NCBI Taxonomy" id="35708"/>
    <lineage>
        <taxon>Eukaryota</taxon>
        <taxon>Viridiplantae</taxon>
        <taxon>Streptophyta</taxon>
        <taxon>Embryophyta</taxon>
        <taxon>Tracheophyta</taxon>
        <taxon>Spermatophyta</taxon>
        <taxon>Magnoliopsida</taxon>
        <taxon>Liliopsida</taxon>
        <taxon>Poales</taxon>
        <taxon>Poaceae</taxon>
        <taxon>PACMAD clade</taxon>
        <taxon>Arundinoideae</taxon>
        <taxon>Arundineae</taxon>
        <taxon>Arundo</taxon>
    </lineage>
</organism>
<protein>
    <submittedName>
        <fullName evidence="1">Uncharacterized protein</fullName>
    </submittedName>
</protein>
<proteinExistence type="predicted"/>
<dbReference type="EMBL" id="GBRH01276233">
    <property type="protein sequence ID" value="JAD21662.1"/>
    <property type="molecule type" value="Transcribed_RNA"/>
</dbReference>
<accession>A0A0A8YET4</accession>